<keyword evidence="4" id="KW-1185">Reference proteome</keyword>
<comment type="caution">
    <text evidence="3">The sequence shown here is derived from an EMBL/GenBank/DDBJ whole genome shotgun (WGS) entry which is preliminary data.</text>
</comment>
<dbReference type="RefSeq" id="WP_394385332.1">
    <property type="nucleotide sequence ID" value="NZ_JBIGIB010000003.1"/>
</dbReference>
<evidence type="ECO:0000256" key="1">
    <source>
        <dbReference type="SAM" id="MobiDB-lite"/>
    </source>
</evidence>
<dbReference type="Proteomes" id="UP001606303">
    <property type="component" value="Unassembled WGS sequence"/>
</dbReference>
<organism evidence="3 4">
    <name type="scientific">Pelomonas baiyunensis</name>
    <dbReference type="NCBI Taxonomy" id="3299026"/>
    <lineage>
        <taxon>Bacteria</taxon>
        <taxon>Pseudomonadati</taxon>
        <taxon>Pseudomonadota</taxon>
        <taxon>Betaproteobacteria</taxon>
        <taxon>Burkholderiales</taxon>
        <taxon>Sphaerotilaceae</taxon>
        <taxon>Roseateles</taxon>
    </lineage>
</organism>
<reference evidence="3 4" key="1">
    <citation type="submission" date="2024-08" db="EMBL/GenBank/DDBJ databases">
        <authorList>
            <person name="Lu H."/>
        </authorList>
    </citation>
    <scope>NUCLEOTIDE SEQUENCE [LARGE SCALE GENOMIC DNA]</scope>
    <source>
        <strain evidence="3 4">BYS87W</strain>
    </source>
</reference>
<feature type="signal peptide" evidence="2">
    <location>
        <begin position="1"/>
        <end position="31"/>
    </location>
</feature>
<evidence type="ECO:0000313" key="4">
    <source>
        <dbReference type="Proteomes" id="UP001606303"/>
    </source>
</evidence>
<keyword evidence="2" id="KW-0732">Signal</keyword>
<gene>
    <name evidence="3" type="ORF">ACG01O_13345</name>
</gene>
<feature type="region of interest" description="Disordered" evidence="1">
    <location>
        <begin position="31"/>
        <end position="51"/>
    </location>
</feature>
<protein>
    <recommendedName>
        <fullName evidence="5">Insulinase family protein</fullName>
    </recommendedName>
</protein>
<evidence type="ECO:0000256" key="2">
    <source>
        <dbReference type="SAM" id="SignalP"/>
    </source>
</evidence>
<proteinExistence type="predicted"/>
<sequence length="437" mass="47682">MTLRHPLRHAPRRQLLAWALTAALPLPCALAQPADERPARPPRPPPPGERQRYSLEQAMSDRAQLHTLAFSGLAFLTGNFAADTFLPPGKVSDYFGFQYLRDTDAVEGGHSPAFLTRIAFNTLAILSPEQRAVLIDAARAQAADVRRFGLLRLPLIKAFRQTLERTGPAARSPLNRSAVLAHSAALYALDGQIAWARAEAMARVIRSLSPTQREQFARLKFGDSRTWPDAPEPPERRSLPHELDVALMTHASELFAWQGGGLDADTYFCPERHAMYFGGFGLKTAPALGKQDFSISTALTGDAGATFLSLLSGPQRALVEALPEQQRATLQEIATVRRQIATELRRLLTGEPADRSRVLALSRRYGELDGDLSFRAAQAFAQIGQTLTLSQRTELQALRDRSPHDARDPKGPFLYAAPLDAAGVAEAEKTGGLFGGG</sequence>
<evidence type="ECO:0000313" key="3">
    <source>
        <dbReference type="EMBL" id="MFG6467603.1"/>
    </source>
</evidence>
<dbReference type="Gene3D" id="1.20.120.1490">
    <property type="match status" value="1"/>
</dbReference>
<feature type="chain" id="PRO_5045655940" description="Insulinase family protein" evidence="2">
    <location>
        <begin position="32"/>
        <end position="437"/>
    </location>
</feature>
<dbReference type="EMBL" id="JBIGIB010000003">
    <property type="protein sequence ID" value="MFG6467603.1"/>
    <property type="molecule type" value="Genomic_DNA"/>
</dbReference>
<evidence type="ECO:0008006" key="5">
    <source>
        <dbReference type="Google" id="ProtNLM"/>
    </source>
</evidence>
<accession>A0ABW7H052</accession>
<name>A0ABW7H052_9BURK</name>